<feature type="transmembrane region" description="Helical" evidence="6">
    <location>
        <begin position="236"/>
        <end position="259"/>
    </location>
</feature>
<feature type="transmembrane region" description="Helical" evidence="6">
    <location>
        <begin position="156"/>
        <end position="178"/>
    </location>
</feature>
<keyword evidence="9" id="KW-1185">Reference proteome</keyword>
<evidence type="ECO:0000256" key="2">
    <source>
        <dbReference type="ARBA" id="ARBA00008066"/>
    </source>
</evidence>
<reference evidence="8 9" key="1">
    <citation type="journal article" date="2019" name="Front. Genet.">
        <title>Whole-Genome Sequencing of the Opportunistic Yeast Pathogen Candida inconspicua Uncovers Its Hybrid Origin.</title>
        <authorList>
            <person name="Mixao V."/>
            <person name="Hansen A.P."/>
            <person name="Saus E."/>
            <person name="Boekhout T."/>
            <person name="Lass-Florl C."/>
            <person name="Gabaldon T."/>
        </authorList>
    </citation>
    <scope>NUCLEOTIDE SEQUENCE [LARGE SCALE GENOMIC DNA]</scope>
    <source>
        <strain evidence="8 9">CBS 180</strain>
    </source>
</reference>
<dbReference type="EMBL" id="SELW01000594">
    <property type="protein sequence ID" value="TID19807.1"/>
    <property type="molecule type" value="Genomic_DNA"/>
</dbReference>
<dbReference type="GO" id="GO:0015189">
    <property type="term" value="F:L-lysine transmembrane transporter activity"/>
    <property type="evidence" value="ECO:0007669"/>
    <property type="project" value="TreeGrafter"/>
</dbReference>
<dbReference type="PANTHER" id="PTHR22950">
    <property type="entry name" value="AMINO ACID TRANSPORTER"/>
    <property type="match status" value="1"/>
</dbReference>
<gene>
    <name evidence="8" type="ORF">CANINC_003690</name>
</gene>
<evidence type="ECO:0000313" key="8">
    <source>
        <dbReference type="EMBL" id="TID19807.1"/>
    </source>
</evidence>
<feature type="transmembrane region" description="Helical" evidence="6">
    <location>
        <begin position="40"/>
        <end position="59"/>
    </location>
</feature>
<dbReference type="GO" id="GO:0061459">
    <property type="term" value="F:L-arginine transmembrane transporter activity"/>
    <property type="evidence" value="ECO:0007669"/>
    <property type="project" value="TreeGrafter"/>
</dbReference>
<feature type="transmembrane region" description="Helical" evidence="6">
    <location>
        <begin position="440"/>
        <end position="460"/>
    </location>
</feature>
<organism evidence="8 9">
    <name type="scientific">Pichia inconspicua</name>
    <dbReference type="NCBI Taxonomy" id="52247"/>
    <lineage>
        <taxon>Eukaryota</taxon>
        <taxon>Fungi</taxon>
        <taxon>Dikarya</taxon>
        <taxon>Ascomycota</taxon>
        <taxon>Saccharomycotina</taxon>
        <taxon>Pichiomycetes</taxon>
        <taxon>Pichiales</taxon>
        <taxon>Pichiaceae</taxon>
        <taxon>Pichia</taxon>
    </lineage>
</organism>
<feature type="transmembrane region" description="Helical" evidence="6">
    <location>
        <begin position="279"/>
        <end position="296"/>
    </location>
</feature>
<feature type="transmembrane region" description="Helical" evidence="6">
    <location>
        <begin position="359"/>
        <end position="380"/>
    </location>
</feature>
<proteinExistence type="inferred from homology"/>
<dbReference type="AlphaFoldDB" id="A0A4T0WY20"/>
<feature type="transmembrane region" description="Helical" evidence="6">
    <location>
        <begin position="386"/>
        <end position="409"/>
    </location>
</feature>
<evidence type="ECO:0000313" key="9">
    <source>
        <dbReference type="Proteomes" id="UP000307173"/>
    </source>
</evidence>
<feature type="transmembrane region" description="Helical" evidence="6">
    <location>
        <begin position="15"/>
        <end position="34"/>
    </location>
</feature>
<evidence type="ECO:0000256" key="3">
    <source>
        <dbReference type="ARBA" id="ARBA00022692"/>
    </source>
</evidence>
<dbReference type="Proteomes" id="UP000307173">
    <property type="component" value="Unassembled WGS sequence"/>
</dbReference>
<keyword evidence="4 6" id="KW-1133">Transmembrane helix</keyword>
<dbReference type="GO" id="GO:0015194">
    <property type="term" value="F:L-serine transmembrane transporter activity"/>
    <property type="evidence" value="ECO:0007669"/>
    <property type="project" value="TreeGrafter"/>
</dbReference>
<feature type="domain" description="Amino acid transporter transmembrane" evidence="7">
    <location>
        <begin position="9"/>
        <end position="418"/>
    </location>
</feature>
<dbReference type="Pfam" id="PF01490">
    <property type="entry name" value="Aa_trans"/>
    <property type="match status" value="1"/>
</dbReference>
<protein>
    <recommendedName>
        <fullName evidence="7">Amino acid transporter transmembrane domain-containing protein</fullName>
    </recommendedName>
</protein>
<evidence type="ECO:0000256" key="5">
    <source>
        <dbReference type="ARBA" id="ARBA00023136"/>
    </source>
</evidence>
<sequence>MHSTSRIGASIQSSIVNTVNTIIGAGVLVLPYAIRTDSVLLGVFLIIFAGVTSALGLIIQGITSKFLPQGTATFFSACRLTYPKLSLVFDLAIFLQCFGVCVSYLVLTGDLMPLVFSISGWSAESMKVFYVLSSMLLIVPLSLLRKIDSLRYASIIALVAILYICLLIYGNFISAYLHDWKNIPKEKVGNFSYVKPEGLKLMFKTLGVIVLAYTCPNQFSIVSELHDPSIERINKIVCLSMSITTFVFISVALAGYFTFGNALSGNILLMYESTLYSQTGRTLLVLMVILSYPLMFHPARISINNVCHVIKNTYFHQQNNSTITDRSPLLQTLETFQVEESNNYDSGDDDEVPLSNSMFYILSFILLIASYCCALLLSSFEMVLSIVGATGGVLISFVLPGFYGFKLVATNDQSLKQKLFDNSPIEASNPIFQSKLLKKASLFLIIWGLSVMLICLYSIIFE</sequence>
<dbReference type="PANTHER" id="PTHR22950:SF224">
    <property type="entry name" value="VACUOLAR AMINO ACID TRANSPORTER 7"/>
    <property type="match status" value="1"/>
</dbReference>
<keyword evidence="3 6" id="KW-0812">Transmembrane</keyword>
<comment type="subcellular location">
    <subcellularLocation>
        <location evidence="1">Membrane</location>
        <topology evidence="1">Multi-pass membrane protein</topology>
    </subcellularLocation>
</comment>
<dbReference type="STRING" id="52247.A0A4T0WY20"/>
<dbReference type="GO" id="GO:0005313">
    <property type="term" value="F:L-glutamate transmembrane transporter activity"/>
    <property type="evidence" value="ECO:0007669"/>
    <property type="project" value="TreeGrafter"/>
</dbReference>
<comment type="similarity">
    <text evidence="2">Belongs to the amino acid/polyamine transporter 2 family.</text>
</comment>
<evidence type="ECO:0000256" key="1">
    <source>
        <dbReference type="ARBA" id="ARBA00004141"/>
    </source>
</evidence>
<dbReference type="OrthoDB" id="438545at2759"/>
<feature type="transmembrane region" description="Helical" evidence="6">
    <location>
        <begin position="87"/>
        <end position="107"/>
    </location>
</feature>
<dbReference type="GO" id="GO:0005302">
    <property type="term" value="F:L-tyrosine transmembrane transporter activity"/>
    <property type="evidence" value="ECO:0007669"/>
    <property type="project" value="TreeGrafter"/>
</dbReference>
<feature type="transmembrane region" description="Helical" evidence="6">
    <location>
        <begin position="127"/>
        <end position="144"/>
    </location>
</feature>
<evidence type="ECO:0000256" key="4">
    <source>
        <dbReference type="ARBA" id="ARBA00022989"/>
    </source>
</evidence>
<evidence type="ECO:0000256" key="6">
    <source>
        <dbReference type="SAM" id="Phobius"/>
    </source>
</evidence>
<name>A0A4T0WY20_9ASCO</name>
<dbReference type="GO" id="GO:0000329">
    <property type="term" value="C:fungal-type vacuole membrane"/>
    <property type="evidence" value="ECO:0007669"/>
    <property type="project" value="TreeGrafter"/>
</dbReference>
<comment type="caution">
    <text evidence="8">The sequence shown here is derived from an EMBL/GenBank/DDBJ whole genome shotgun (WGS) entry which is preliminary data.</text>
</comment>
<dbReference type="InterPro" id="IPR013057">
    <property type="entry name" value="AA_transpt_TM"/>
</dbReference>
<accession>A0A4T0WY20</accession>
<evidence type="ECO:0000259" key="7">
    <source>
        <dbReference type="Pfam" id="PF01490"/>
    </source>
</evidence>
<dbReference type="GO" id="GO:0005290">
    <property type="term" value="F:L-histidine transmembrane transporter activity"/>
    <property type="evidence" value="ECO:0007669"/>
    <property type="project" value="TreeGrafter"/>
</dbReference>
<keyword evidence="5 6" id="KW-0472">Membrane</keyword>